<dbReference type="InterPro" id="IPR014515">
    <property type="entry name" value="UCP921964"/>
</dbReference>
<gene>
    <name evidence="2" type="ordered locus">Mfer_0396</name>
</gene>
<dbReference type="AlphaFoldDB" id="E3GY16"/>
<sequence length="149" mass="16911">MGVYVIGIHNVAKEILLHFNAFEGSKPLFDSQKILIVRGASRKKMDREKIKKELEKLLEKLDAKEVDLMSGEGSNILAMMDNNIRLEIDPEAESDFMGIEKLKETFEQMNFIVEYKLARKNNIGIFVVVYKDKADVGPCFIEVVVSSLA</sequence>
<evidence type="ECO:0008006" key="4">
    <source>
        <dbReference type="Google" id="ProtNLM"/>
    </source>
</evidence>
<proteinExistence type="predicted"/>
<accession>E3GY16</accession>
<dbReference type="Pfam" id="PF09893">
    <property type="entry name" value="DUF2120"/>
    <property type="match status" value="1"/>
</dbReference>
<dbReference type="Proteomes" id="UP000002315">
    <property type="component" value="Chromosome"/>
</dbReference>
<dbReference type="KEGG" id="mfv:Mfer_0396"/>
<feature type="coiled-coil region" evidence="1">
    <location>
        <begin position="40"/>
        <end position="67"/>
    </location>
</feature>
<evidence type="ECO:0000313" key="3">
    <source>
        <dbReference type="Proteomes" id="UP000002315"/>
    </source>
</evidence>
<organism evidence="2 3">
    <name type="scientific">Methanothermus fervidus (strain ATCC 43054 / DSM 2088 / JCM 10308 / V24 S)</name>
    <dbReference type="NCBI Taxonomy" id="523846"/>
    <lineage>
        <taxon>Archaea</taxon>
        <taxon>Methanobacteriati</taxon>
        <taxon>Methanobacteriota</taxon>
        <taxon>Methanomada group</taxon>
        <taxon>Methanobacteria</taxon>
        <taxon>Methanobacteriales</taxon>
        <taxon>Methanothermaceae</taxon>
        <taxon>Methanothermus</taxon>
    </lineage>
</organism>
<dbReference type="STRING" id="523846.Mfer_0396"/>
<name>E3GY16_METFV</name>
<evidence type="ECO:0000256" key="1">
    <source>
        <dbReference type="SAM" id="Coils"/>
    </source>
</evidence>
<keyword evidence="1" id="KW-0175">Coiled coil</keyword>
<dbReference type="EMBL" id="CP002278">
    <property type="protein sequence ID" value="ADP77198.1"/>
    <property type="molecule type" value="Genomic_DNA"/>
</dbReference>
<reference evidence="2 3" key="1">
    <citation type="journal article" date="2010" name="Stand. Genomic Sci.">
        <title>Complete genome sequence of Methanothermus fervidus type strain (V24S).</title>
        <authorList>
            <person name="Anderson I."/>
            <person name="Djao O.D."/>
            <person name="Misra M."/>
            <person name="Chertkov O."/>
            <person name="Nolan M."/>
            <person name="Lucas S."/>
            <person name="Lapidus A."/>
            <person name="Del Rio T.G."/>
            <person name="Tice H."/>
            <person name="Cheng J.F."/>
            <person name="Tapia R."/>
            <person name="Han C."/>
            <person name="Goodwin L."/>
            <person name="Pitluck S."/>
            <person name="Liolios K."/>
            <person name="Ivanova N."/>
            <person name="Mavromatis K."/>
            <person name="Mikhailova N."/>
            <person name="Pati A."/>
            <person name="Brambilla E."/>
            <person name="Chen A."/>
            <person name="Palaniappan K."/>
            <person name="Land M."/>
            <person name="Hauser L."/>
            <person name="Chang Y.J."/>
            <person name="Jeffries C.D."/>
            <person name="Sikorski J."/>
            <person name="Spring S."/>
            <person name="Rohde M."/>
            <person name="Eichinger K."/>
            <person name="Huber H."/>
            <person name="Wirth R."/>
            <person name="Goker M."/>
            <person name="Detter J.C."/>
            <person name="Woyke T."/>
            <person name="Bristow J."/>
            <person name="Eisen J.A."/>
            <person name="Markowitz V."/>
            <person name="Hugenholtz P."/>
            <person name="Klenk H.P."/>
            <person name="Kyrpides N.C."/>
        </authorList>
    </citation>
    <scope>NUCLEOTIDE SEQUENCE [LARGE SCALE GENOMIC DNA]</scope>
    <source>
        <strain evidence="3">ATCC 43054 / DSM 2088 / JCM 10308 / V24 S</strain>
    </source>
</reference>
<dbReference type="HOGENOM" id="CLU_143947_0_0_2"/>
<keyword evidence="3" id="KW-1185">Reference proteome</keyword>
<dbReference type="PIRSF" id="PIRSF021964">
    <property type="entry name" value="UCP921964"/>
    <property type="match status" value="1"/>
</dbReference>
<protein>
    <recommendedName>
        <fullName evidence="4">DUF2120 domain-containing protein</fullName>
    </recommendedName>
</protein>
<evidence type="ECO:0000313" key="2">
    <source>
        <dbReference type="EMBL" id="ADP77198.1"/>
    </source>
</evidence>